<dbReference type="UniPathway" id="UPA00068">
    <property type="reaction ID" value="UER00107"/>
</dbReference>
<keyword evidence="5 8" id="KW-0547">Nucleotide-binding</keyword>
<dbReference type="InterPro" id="IPR041727">
    <property type="entry name" value="NAGK-C"/>
</dbReference>
<dbReference type="AlphaFoldDB" id="A0A7G5VUL0"/>
<dbReference type="Gene3D" id="3.40.1160.10">
    <property type="entry name" value="Acetylglutamate kinase-like"/>
    <property type="match status" value="1"/>
</dbReference>
<evidence type="ECO:0000256" key="2">
    <source>
        <dbReference type="ARBA" id="ARBA00022571"/>
    </source>
</evidence>
<dbReference type="GO" id="GO:0005524">
    <property type="term" value="F:ATP binding"/>
    <property type="evidence" value="ECO:0007669"/>
    <property type="project" value="UniProtKB-UniRule"/>
</dbReference>
<sequence>MIADDIKVKVLTEVLPYIQQWKNEIIVMKYGGAAMKQHMHAIQDVLFLSGCGLKLVLVHGGGPVINEWLHKLNKRAEFWQGMRITDSETMEVVEMVLAGKVNKELVSLINAKGGKAVGICGKDGKLIVAKPCTESRLGQVGEIEEIHPELIEILLATNYIPVIASVAASHDGTAYNLNADVVAAELAIKLKAKKVIFLTNTNGILADVEDETSLISKMDIQEAKDKIEQHQVSGGMIPKLNCCIHAVEKGVLAAHIINGTVEHSLLLEILTKEGRGSRIERGRAQ</sequence>
<feature type="domain" description="Aspartate/glutamate/uridylate kinase" evidence="9">
    <location>
        <begin position="25"/>
        <end position="258"/>
    </location>
</feature>
<evidence type="ECO:0000256" key="3">
    <source>
        <dbReference type="ARBA" id="ARBA00022605"/>
    </source>
</evidence>
<geneLocation type="chloroplast" evidence="10"/>
<feature type="binding site" evidence="8">
    <location>
        <begin position="61"/>
        <end position="62"/>
    </location>
    <ligand>
        <name>substrate</name>
    </ligand>
</feature>
<evidence type="ECO:0000256" key="6">
    <source>
        <dbReference type="ARBA" id="ARBA00022777"/>
    </source>
</evidence>
<dbReference type="PANTHER" id="PTHR23342:SF0">
    <property type="entry name" value="N-ACETYLGLUTAMATE SYNTHASE, MITOCHONDRIAL"/>
    <property type="match status" value="1"/>
</dbReference>
<dbReference type="SUPFAM" id="SSF53633">
    <property type="entry name" value="Carbamate kinase-like"/>
    <property type="match status" value="1"/>
</dbReference>
<reference evidence="10" key="1">
    <citation type="submission" date="2019-09" db="EMBL/GenBank/DDBJ databases">
        <authorList>
            <person name="Liu S.-L."/>
            <person name="Chiang Y.-R."/>
            <person name="Fu H.-Y."/>
        </authorList>
    </citation>
    <scope>NUCLEOTIDE SEQUENCE</scope>
    <source>
        <strain evidence="10">THAL066</strain>
    </source>
</reference>
<keyword evidence="4 8" id="KW-0808">Transferase</keyword>
<dbReference type="Pfam" id="PF00696">
    <property type="entry name" value="AA_kinase"/>
    <property type="match status" value="1"/>
</dbReference>
<dbReference type="PANTHER" id="PTHR23342">
    <property type="entry name" value="N-ACETYLGLUTAMATE SYNTHASE"/>
    <property type="match status" value="1"/>
</dbReference>
<evidence type="ECO:0000256" key="5">
    <source>
        <dbReference type="ARBA" id="ARBA00022741"/>
    </source>
</evidence>
<protein>
    <recommendedName>
        <fullName evidence="8">Acetylglutamate kinase</fullName>
        <ecNumber evidence="8">2.7.2.8</ecNumber>
    </recommendedName>
    <alternativeName>
        <fullName evidence="8">N-acetyl-L-glutamate 5-phosphotransferase</fullName>
    </alternativeName>
    <alternativeName>
        <fullName evidence="8">NAG kinase</fullName>
        <shortName evidence="8">NAGK</shortName>
    </alternativeName>
</protein>
<dbReference type="RefSeq" id="YP_009968276.1">
    <property type="nucleotide sequence ID" value="NC_051883.1"/>
</dbReference>
<dbReference type="GO" id="GO:0003991">
    <property type="term" value="F:acetylglutamate kinase activity"/>
    <property type="evidence" value="ECO:0007669"/>
    <property type="project" value="UniProtKB-UniRule"/>
</dbReference>
<comment type="similarity">
    <text evidence="8">Belongs to the acetylglutamate kinase family. ArgB subfamily.</text>
</comment>
<keyword evidence="7 8" id="KW-0067">ATP-binding</keyword>
<comment type="subcellular location">
    <subcellularLocation>
        <location evidence="8">Plastid</location>
        <location evidence="8">Chloroplast</location>
    </subcellularLocation>
</comment>
<feature type="site" description="Transition state stabilizer" evidence="8">
    <location>
        <position position="29"/>
    </location>
</feature>
<keyword evidence="6 8" id="KW-0418">Kinase</keyword>
<comment type="catalytic activity">
    <reaction evidence="8">
        <text>N-acetyl-L-glutamate + ATP = N-acetyl-L-glutamyl 5-phosphate + ADP</text>
        <dbReference type="Rhea" id="RHEA:14629"/>
        <dbReference type="ChEBI" id="CHEBI:30616"/>
        <dbReference type="ChEBI" id="CHEBI:44337"/>
        <dbReference type="ChEBI" id="CHEBI:57936"/>
        <dbReference type="ChEBI" id="CHEBI:456216"/>
        <dbReference type="EC" id="2.7.2.8"/>
    </reaction>
</comment>
<evidence type="ECO:0000256" key="8">
    <source>
        <dbReference type="HAMAP-Rule" id="MF_00082"/>
    </source>
</evidence>
<dbReference type="GO" id="GO:0042450">
    <property type="term" value="P:L-arginine biosynthetic process via ornithine"/>
    <property type="evidence" value="ECO:0007669"/>
    <property type="project" value="UniProtKB-UniRule"/>
</dbReference>
<feature type="binding site" evidence="8">
    <location>
        <position position="176"/>
    </location>
    <ligand>
        <name>substrate</name>
    </ligand>
</feature>
<feature type="binding site" evidence="8">
    <location>
        <position position="83"/>
    </location>
    <ligand>
        <name>substrate</name>
    </ligand>
</feature>
<dbReference type="InterPro" id="IPR001057">
    <property type="entry name" value="Glu/AcGlu_kinase"/>
</dbReference>
<keyword evidence="3 8" id="KW-0028">Amino-acid biosynthesis</keyword>
<evidence type="ECO:0000256" key="1">
    <source>
        <dbReference type="ARBA" id="ARBA00004828"/>
    </source>
</evidence>
<name>A0A7G5VUL0_9RHOD</name>
<dbReference type="NCBIfam" id="TIGR00761">
    <property type="entry name" value="argB"/>
    <property type="match status" value="1"/>
</dbReference>
<dbReference type="FunFam" id="3.40.1160.10:FF:000004">
    <property type="entry name" value="Acetylglutamate kinase"/>
    <property type="match status" value="1"/>
</dbReference>
<feature type="site" description="Transition state stabilizer" evidence="8">
    <location>
        <position position="239"/>
    </location>
</feature>
<accession>A0A7G5VUL0</accession>
<comment type="pathway">
    <text evidence="1 8">Amino-acid biosynthesis; L-arginine biosynthesis; N(2)-acetyl-L-ornithine from L-glutamate: step 2/4.</text>
</comment>
<dbReference type="PIRSF" id="PIRSF000728">
    <property type="entry name" value="NAGK"/>
    <property type="match status" value="1"/>
</dbReference>
<evidence type="ECO:0000256" key="7">
    <source>
        <dbReference type="ARBA" id="ARBA00022840"/>
    </source>
</evidence>
<comment type="function">
    <text evidence="8">Catalyzes the ATP-dependent phosphorylation of N-acetyl-L-glutamate.</text>
</comment>
<dbReference type="GeneID" id="60450282"/>
<dbReference type="EC" id="2.7.2.8" evidence="8"/>
<organism evidence="10">
    <name type="scientific">Cyanidiococcus yangmingshanensis</name>
    <dbReference type="NCBI Taxonomy" id="2690220"/>
    <lineage>
        <taxon>Eukaryota</taxon>
        <taxon>Rhodophyta</taxon>
        <taxon>Bangiophyceae</taxon>
        <taxon>Cyanidiales</taxon>
        <taxon>Cyanidiaceae</taxon>
        <taxon>Cyanidiococcus</taxon>
    </lineage>
</organism>
<dbReference type="InterPro" id="IPR004662">
    <property type="entry name" value="AcgluKinase_fam"/>
</dbReference>
<evidence type="ECO:0000313" key="10">
    <source>
        <dbReference type="EMBL" id="QMX77377.1"/>
    </source>
</evidence>
<gene>
    <name evidence="8 10" type="primary">argB</name>
</gene>
<keyword evidence="10" id="KW-0150">Chloroplast</keyword>
<dbReference type="InterPro" id="IPR001048">
    <property type="entry name" value="Asp/Glu/Uridylate_kinase"/>
</dbReference>
<keyword evidence="10" id="KW-0934">Plastid</keyword>
<dbReference type="EMBL" id="MN431657">
    <property type="protein sequence ID" value="QMX77377.1"/>
    <property type="molecule type" value="Genomic_DNA"/>
</dbReference>
<dbReference type="GO" id="GO:0009507">
    <property type="term" value="C:chloroplast"/>
    <property type="evidence" value="ECO:0007669"/>
    <property type="project" value="UniProtKB-SubCell"/>
</dbReference>
<dbReference type="InterPro" id="IPR037528">
    <property type="entry name" value="ArgB"/>
</dbReference>
<dbReference type="HAMAP" id="MF_00082">
    <property type="entry name" value="ArgB"/>
    <property type="match status" value="1"/>
</dbReference>
<dbReference type="CDD" id="cd04250">
    <property type="entry name" value="AAK_NAGK-C"/>
    <property type="match status" value="1"/>
</dbReference>
<dbReference type="InterPro" id="IPR036393">
    <property type="entry name" value="AceGlu_kinase-like_sf"/>
</dbReference>
<evidence type="ECO:0000259" key="9">
    <source>
        <dbReference type="Pfam" id="PF00696"/>
    </source>
</evidence>
<evidence type="ECO:0000256" key="4">
    <source>
        <dbReference type="ARBA" id="ARBA00022679"/>
    </source>
</evidence>
<proteinExistence type="inferred from homology"/>
<keyword evidence="2 8" id="KW-0055">Arginine biosynthesis</keyword>
<dbReference type="PRINTS" id="PR00474">
    <property type="entry name" value="GLU5KINASE"/>
</dbReference>